<keyword evidence="1" id="KW-1133">Transmembrane helix</keyword>
<reference evidence="2" key="1">
    <citation type="submission" date="2022-03" db="EMBL/GenBank/DDBJ databases">
        <title>Streptomyces 7R015 and 7R016 isolated from Barleria lupulina in Thailand.</title>
        <authorList>
            <person name="Kanchanasin P."/>
            <person name="Phongsopitanun W."/>
            <person name="Tanasupawat S."/>
        </authorList>
    </citation>
    <scope>NUCLEOTIDE SEQUENCE</scope>
    <source>
        <strain evidence="2">7R016</strain>
    </source>
</reference>
<evidence type="ECO:0000313" key="2">
    <source>
        <dbReference type="EMBL" id="MCI3240628.1"/>
    </source>
</evidence>
<feature type="transmembrane region" description="Helical" evidence="1">
    <location>
        <begin position="133"/>
        <end position="153"/>
    </location>
</feature>
<dbReference type="EMBL" id="JALDAX010000004">
    <property type="protein sequence ID" value="MCI3240628.1"/>
    <property type="molecule type" value="Genomic_DNA"/>
</dbReference>
<keyword evidence="1" id="KW-0812">Transmembrane</keyword>
<name>A0ABS9XEV2_9ACTN</name>
<proteinExistence type="predicted"/>
<protein>
    <recommendedName>
        <fullName evidence="4">Transmembrane protein</fullName>
    </recommendedName>
</protein>
<dbReference type="RefSeq" id="WP_242709593.1">
    <property type="nucleotide sequence ID" value="NZ_JALDAX010000004.1"/>
</dbReference>
<evidence type="ECO:0000313" key="3">
    <source>
        <dbReference type="Proteomes" id="UP001165270"/>
    </source>
</evidence>
<evidence type="ECO:0008006" key="4">
    <source>
        <dbReference type="Google" id="ProtNLM"/>
    </source>
</evidence>
<dbReference type="Proteomes" id="UP001165270">
    <property type="component" value="Unassembled WGS sequence"/>
</dbReference>
<organism evidence="2 3">
    <name type="scientific">Streptomyces spinosisporus</name>
    <dbReference type="NCBI Taxonomy" id="2927582"/>
    <lineage>
        <taxon>Bacteria</taxon>
        <taxon>Bacillati</taxon>
        <taxon>Actinomycetota</taxon>
        <taxon>Actinomycetes</taxon>
        <taxon>Kitasatosporales</taxon>
        <taxon>Streptomycetaceae</taxon>
        <taxon>Streptomyces</taxon>
    </lineage>
</organism>
<keyword evidence="3" id="KW-1185">Reference proteome</keyword>
<evidence type="ECO:0000256" key="1">
    <source>
        <dbReference type="SAM" id="Phobius"/>
    </source>
</evidence>
<gene>
    <name evidence="2" type="ORF">MQN93_12930</name>
</gene>
<keyword evidence="1" id="KW-0472">Membrane</keyword>
<accession>A0ABS9XEV2</accession>
<feature type="transmembrane region" description="Helical" evidence="1">
    <location>
        <begin position="91"/>
        <end position="113"/>
    </location>
</feature>
<sequence length="195" mass="20723">MTSAPDLRPEDRADFERALSLALGADDIRSALRDDPTGRATVRLRDRALGDAEAIAAAAGDEYLAFLAARDAATNPEAAASRRIPAAGNTLWAALAVLVPLVSAAAAVILLLTGYALRLADTATRPASSVVKAGWLLALVAVVTAGFSLWALLRTALNQRTGTSLNQAREHWQQALLERGIRPYLRRHLPEALTP</sequence>
<comment type="caution">
    <text evidence="2">The sequence shown here is derived from an EMBL/GenBank/DDBJ whole genome shotgun (WGS) entry which is preliminary data.</text>
</comment>